<comment type="caution">
    <text evidence="3">The sequence shown here is derived from an EMBL/GenBank/DDBJ whole genome shotgun (WGS) entry which is preliminary data.</text>
</comment>
<dbReference type="Proteomes" id="UP000693942">
    <property type="component" value="Unassembled WGS sequence"/>
</dbReference>
<dbReference type="InterPro" id="IPR000073">
    <property type="entry name" value="AB_hydrolase_1"/>
</dbReference>
<dbReference type="PANTHER" id="PTHR43798:SF33">
    <property type="entry name" value="HYDROLASE, PUTATIVE (AFU_ORTHOLOGUE AFUA_2G14860)-RELATED"/>
    <property type="match status" value="1"/>
</dbReference>
<evidence type="ECO:0000313" key="3">
    <source>
        <dbReference type="EMBL" id="KAG7418724.1"/>
    </source>
</evidence>
<feature type="chain" id="PRO_5035203492" evidence="1">
    <location>
        <begin position="19"/>
        <end position="307"/>
    </location>
</feature>
<evidence type="ECO:0000256" key="1">
    <source>
        <dbReference type="SAM" id="SignalP"/>
    </source>
</evidence>
<dbReference type="Pfam" id="PF00561">
    <property type="entry name" value="Abhydrolase_1"/>
    <property type="match status" value="1"/>
</dbReference>
<dbReference type="InterPro" id="IPR050266">
    <property type="entry name" value="AB_hydrolase_sf"/>
</dbReference>
<dbReference type="GO" id="GO:0046464">
    <property type="term" value="P:acylglycerol catabolic process"/>
    <property type="evidence" value="ECO:0007669"/>
    <property type="project" value="TreeGrafter"/>
</dbReference>
<keyword evidence="3" id="KW-0378">Hydrolase</keyword>
<dbReference type="PANTHER" id="PTHR43798">
    <property type="entry name" value="MONOACYLGLYCEROL LIPASE"/>
    <property type="match status" value="1"/>
</dbReference>
<gene>
    <name evidence="3" type="primary">ephA-1</name>
    <name evidence="3" type="ORF">Forpi1262_v016413</name>
</gene>
<proteinExistence type="predicted"/>
<feature type="domain" description="AB hydrolase-1" evidence="2">
    <location>
        <begin position="75"/>
        <end position="186"/>
    </location>
</feature>
<feature type="signal peptide" evidence="1">
    <location>
        <begin position="1"/>
        <end position="18"/>
    </location>
</feature>
<organism evidence="3 4">
    <name type="scientific">Fusarium oxysporum f. sp. raphani</name>
    <dbReference type="NCBI Taxonomy" id="96318"/>
    <lineage>
        <taxon>Eukaryota</taxon>
        <taxon>Fungi</taxon>
        <taxon>Dikarya</taxon>
        <taxon>Ascomycota</taxon>
        <taxon>Pezizomycotina</taxon>
        <taxon>Sordariomycetes</taxon>
        <taxon>Hypocreomycetidae</taxon>
        <taxon>Hypocreales</taxon>
        <taxon>Nectriaceae</taxon>
        <taxon>Fusarium</taxon>
        <taxon>Fusarium oxysporum species complex</taxon>
    </lineage>
</organism>
<sequence>MPRLLLFFWLLASQLALSLQIPTNGKTQEPRCTYLPVDTRDIANTNYFHLAKSLTIETGTTYRYIISRPSEPEKPWILFIHGFPSTSFDWRNQIEYFSSRGYGVIAPDLLGYGGTDKPHDLERFTLKAMVKELMQLLDCEGIDKVFAVGHDFGSVVLSRVTSYASDRLRGAAFVGVGYAAPPLAFNQAGVEIANNATLKSLGYPAFGYWYFMNSDDVAPIMDANMDSAFTLTYTDTPEYMREHFSPVGRYKQWLLDGRIAPWTKYLEPDAKSIFKRITLFNGGFDGPVKSYKSLMRDMLFILRSSAG</sequence>
<reference evidence="3" key="1">
    <citation type="submission" date="2021-04" db="EMBL/GenBank/DDBJ databases">
        <title>First draft genome resource for Brassicaceae pathogens Fusarium oxysporum f. sp. raphani and Fusarium oxysporum f. sp. rapae.</title>
        <authorList>
            <person name="Asai S."/>
        </authorList>
    </citation>
    <scope>NUCLEOTIDE SEQUENCE</scope>
    <source>
        <strain evidence="3">Tf1262</strain>
    </source>
</reference>
<name>A0A8J5P828_FUSOX</name>
<dbReference type="GO" id="GO:0047372">
    <property type="term" value="F:monoacylglycerol lipase activity"/>
    <property type="evidence" value="ECO:0007669"/>
    <property type="project" value="TreeGrafter"/>
</dbReference>
<protein>
    <submittedName>
        <fullName evidence="3">Epoxide hydrolase A</fullName>
    </submittedName>
</protein>
<dbReference type="GO" id="GO:0016020">
    <property type="term" value="C:membrane"/>
    <property type="evidence" value="ECO:0007669"/>
    <property type="project" value="TreeGrafter"/>
</dbReference>
<dbReference type="AlphaFoldDB" id="A0A8J5P828"/>
<evidence type="ECO:0000259" key="2">
    <source>
        <dbReference type="Pfam" id="PF00561"/>
    </source>
</evidence>
<accession>A0A8J5P828</accession>
<evidence type="ECO:0000313" key="4">
    <source>
        <dbReference type="Proteomes" id="UP000693942"/>
    </source>
</evidence>
<dbReference type="EMBL" id="JAELUR010000019">
    <property type="protein sequence ID" value="KAG7418724.1"/>
    <property type="molecule type" value="Genomic_DNA"/>
</dbReference>
<keyword evidence="1" id="KW-0732">Signal</keyword>